<proteinExistence type="inferred from homology"/>
<evidence type="ECO:0000313" key="5">
    <source>
        <dbReference type="Proteomes" id="UP001188597"/>
    </source>
</evidence>
<name>A0AA88XHJ3_9ASTE</name>
<dbReference type="EMBL" id="JAVXUP010000087">
    <property type="protein sequence ID" value="KAK3038930.1"/>
    <property type="molecule type" value="Genomic_DNA"/>
</dbReference>
<accession>A0AA88XHJ3</accession>
<protein>
    <recommendedName>
        <fullName evidence="6">Protein IQ-DOMAIN 1</fullName>
    </recommendedName>
</protein>
<evidence type="ECO:0000256" key="2">
    <source>
        <dbReference type="ARBA" id="ARBA00024341"/>
    </source>
</evidence>
<comment type="caution">
    <text evidence="4">The sequence shown here is derived from an EMBL/GenBank/DDBJ whole genome shotgun (WGS) entry which is preliminary data.</text>
</comment>
<gene>
    <name evidence="4" type="ORF">RJ639_027558</name>
</gene>
<dbReference type="AlphaFoldDB" id="A0AA88XHJ3"/>
<reference evidence="4" key="1">
    <citation type="submission" date="2022-12" db="EMBL/GenBank/DDBJ databases">
        <title>Draft genome assemblies for two species of Escallonia (Escalloniales).</title>
        <authorList>
            <person name="Chanderbali A."/>
            <person name="Dervinis C."/>
            <person name="Anghel I."/>
            <person name="Soltis D."/>
            <person name="Soltis P."/>
            <person name="Zapata F."/>
        </authorList>
    </citation>
    <scope>NUCLEOTIDE SEQUENCE</scope>
    <source>
        <strain evidence="4">UCBG64.0493</strain>
        <tissue evidence="4">Leaf</tissue>
    </source>
</reference>
<keyword evidence="1" id="KW-0112">Calmodulin-binding</keyword>
<dbReference type="PROSITE" id="PS50096">
    <property type="entry name" value="IQ"/>
    <property type="match status" value="1"/>
</dbReference>
<organism evidence="4 5">
    <name type="scientific">Escallonia herrerae</name>
    <dbReference type="NCBI Taxonomy" id="1293975"/>
    <lineage>
        <taxon>Eukaryota</taxon>
        <taxon>Viridiplantae</taxon>
        <taxon>Streptophyta</taxon>
        <taxon>Embryophyta</taxon>
        <taxon>Tracheophyta</taxon>
        <taxon>Spermatophyta</taxon>
        <taxon>Magnoliopsida</taxon>
        <taxon>eudicotyledons</taxon>
        <taxon>Gunneridae</taxon>
        <taxon>Pentapetalae</taxon>
        <taxon>asterids</taxon>
        <taxon>campanulids</taxon>
        <taxon>Escalloniales</taxon>
        <taxon>Escalloniaceae</taxon>
        <taxon>Escallonia</taxon>
    </lineage>
</organism>
<feature type="region of interest" description="Disordered" evidence="3">
    <location>
        <begin position="346"/>
        <end position="434"/>
    </location>
</feature>
<dbReference type="PANTHER" id="PTHR32295">
    <property type="entry name" value="IQ-DOMAIN 5-RELATED"/>
    <property type="match status" value="1"/>
</dbReference>
<keyword evidence="5" id="KW-1185">Reference proteome</keyword>
<evidence type="ECO:0000256" key="1">
    <source>
        <dbReference type="ARBA" id="ARBA00022860"/>
    </source>
</evidence>
<dbReference type="GO" id="GO:0005516">
    <property type="term" value="F:calmodulin binding"/>
    <property type="evidence" value="ECO:0007669"/>
    <property type="project" value="UniProtKB-KW"/>
</dbReference>
<sequence>MYCLQDEEIGMGITGELVRSVFSKSRSIVAYDSNVRSNSVERRRWSSVRSYLCGDEFNSVLAEEDTASFRSSKATISQPEFSSVFEEQDSVSVRSSEATVTKPIIEELLDRGDVSIKENKEETREEKQNFTSQLFRKDDAASAIQSAFRNFLARRQNGVKLMDGKQELVEGRRSPCRESVGTSVEVQTGNSTEVFSFQEESTGVPHRMQQKLRPQALKLKEDWDDSTVSSNISKMRIQNRLEATTRRERALAYAFSQQLRICSKKKQTKSEGTEPNMGWSWLERWMATRQQESSLMDATQQMETFTSNQRSVVRKKLFDLAGEEKESCGSNEVSTHIDYISVATGKEKDEFRPRQNRLKAPSMSRRKTVPGYQYRKEHTKVSGKDCPGEDEKDKKKKPRQPAGSTSGEILCEDASSEVSPYVMSGDPQELLIGA</sequence>
<evidence type="ECO:0000313" key="4">
    <source>
        <dbReference type="EMBL" id="KAK3038930.1"/>
    </source>
</evidence>
<evidence type="ECO:0008006" key="6">
    <source>
        <dbReference type="Google" id="ProtNLM"/>
    </source>
</evidence>
<feature type="compositionally biased region" description="Basic and acidic residues" evidence="3">
    <location>
        <begin position="374"/>
        <end position="393"/>
    </location>
</feature>
<dbReference type="Proteomes" id="UP001188597">
    <property type="component" value="Unassembled WGS sequence"/>
</dbReference>
<comment type="similarity">
    <text evidence="2">Belongs to the IQD family.</text>
</comment>
<evidence type="ECO:0000256" key="3">
    <source>
        <dbReference type="SAM" id="MobiDB-lite"/>
    </source>
</evidence>
<dbReference type="PANTHER" id="PTHR32295:SF15">
    <property type="entry name" value="PROTEIN IQ-DOMAIN 33"/>
    <property type="match status" value="1"/>
</dbReference>